<accession>A0ABY8AVP0</accession>
<evidence type="ECO:0000313" key="3">
    <source>
        <dbReference type="Proteomes" id="UP001219957"/>
    </source>
</evidence>
<evidence type="ECO:0000256" key="1">
    <source>
        <dbReference type="SAM" id="Phobius"/>
    </source>
</evidence>
<keyword evidence="1" id="KW-0812">Transmembrane</keyword>
<protein>
    <submittedName>
        <fullName evidence="2">Short-chain dehydrogenase</fullName>
    </submittedName>
</protein>
<keyword evidence="3" id="KW-1185">Reference proteome</keyword>
<proteinExistence type="predicted"/>
<evidence type="ECO:0000313" key="2">
    <source>
        <dbReference type="EMBL" id="WED53952.1"/>
    </source>
</evidence>
<dbReference type="RefSeq" id="WP_214688770.1">
    <property type="nucleotide sequence ID" value="NZ_CP109617.1"/>
</dbReference>
<sequence length="181" mass="20562">MNRKHILLVGGTGMLAGLASYLAIEHNVTVIGRNKEKMASVVQRNPETCHPLIVDYCDEELLSNALQRAVQKNGPFDRVIAWVHRGSGKAMQLILNHSETAEVIHILGSRANPEYEKRCLCFNEQQTYRQVQLGEMHELASVRWLTHDEIVKGVHDAIQNQDDYRLIGTRKDDVDVHSRND</sequence>
<dbReference type="SUPFAM" id="SSF51735">
    <property type="entry name" value="NAD(P)-binding Rossmann-fold domains"/>
    <property type="match status" value="1"/>
</dbReference>
<gene>
    <name evidence="2" type="ORF">OE059_07770</name>
</gene>
<dbReference type="Proteomes" id="UP001219957">
    <property type="component" value="Chromosome"/>
</dbReference>
<dbReference type="Gene3D" id="3.40.50.720">
    <property type="entry name" value="NAD(P)-binding Rossmann-like Domain"/>
    <property type="match status" value="1"/>
</dbReference>
<name>A0ABY8AVP0_9BACL</name>
<keyword evidence="1" id="KW-0472">Membrane</keyword>
<feature type="transmembrane region" description="Helical" evidence="1">
    <location>
        <begin position="6"/>
        <end position="24"/>
    </location>
</feature>
<organism evidence="2 3">
    <name type="scientific">Exiguobacterium profundum</name>
    <dbReference type="NCBI Taxonomy" id="307643"/>
    <lineage>
        <taxon>Bacteria</taxon>
        <taxon>Bacillati</taxon>
        <taxon>Bacillota</taxon>
        <taxon>Bacilli</taxon>
        <taxon>Bacillales</taxon>
        <taxon>Bacillales Family XII. Incertae Sedis</taxon>
        <taxon>Exiguobacterium</taxon>
    </lineage>
</organism>
<reference evidence="2 3" key="1">
    <citation type="submission" date="2022-10" db="EMBL/GenBank/DDBJ databases">
        <title>Complete genome sequence of Exiguobacterium profundum TSS-3 isolated from an extremely saline-alkaline spring located in Ixtapa, Chiapas-Mexico.</title>
        <authorList>
            <person name="Rincon-Rosales R."/>
            <person name="Rogel M.A."/>
            <person name="Rincon-Molina C.I."/>
            <person name="Guerrero G."/>
            <person name="Manzano-Gomez L.A."/>
            <person name="Lopez-Lopez A."/>
            <person name="Rincon Molina F.A."/>
            <person name="Martinez-Romero E."/>
        </authorList>
    </citation>
    <scope>NUCLEOTIDE SEQUENCE [LARGE SCALE GENOMIC DNA]</scope>
    <source>
        <strain evidence="2 3">TSS-3</strain>
    </source>
</reference>
<dbReference type="InterPro" id="IPR036291">
    <property type="entry name" value="NAD(P)-bd_dom_sf"/>
</dbReference>
<keyword evidence="1" id="KW-1133">Transmembrane helix</keyword>
<dbReference type="EMBL" id="CP109617">
    <property type="protein sequence ID" value="WED53952.1"/>
    <property type="molecule type" value="Genomic_DNA"/>
</dbReference>